<protein>
    <submittedName>
        <fullName evidence="1">Ptp protein</fullName>
    </submittedName>
</protein>
<name>A0A0R2NND9_9LACO</name>
<reference evidence="1 2" key="1">
    <citation type="journal article" date="2015" name="Genome Announc.">
        <title>Expanding the biotechnology potential of lactobacilli through comparative genomics of 213 strains and associated genera.</title>
        <authorList>
            <person name="Sun Z."/>
            <person name="Harris H.M."/>
            <person name="McCann A."/>
            <person name="Guo C."/>
            <person name="Argimon S."/>
            <person name="Zhang W."/>
            <person name="Yang X."/>
            <person name="Jeffery I.B."/>
            <person name="Cooney J.C."/>
            <person name="Kagawa T.F."/>
            <person name="Liu W."/>
            <person name="Song Y."/>
            <person name="Salvetti E."/>
            <person name="Wrobel A."/>
            <person name="Rasinkangas P."/>
            <person name="Parkhill J."/>
            <person name="Rea M.C."/>
            <person name="O'Sullivan O."/>
            <person name="Ritari J."/>
            <person name="Douillard F.P."/>
            <person name="Paul Ross R."/>
            <person name="Yang R."/>
            <person name="Briner A.E."/>
            <person name="Felis G.E."/>
            <person name="de Vos W.M."/>
            <person name="Barrangou R."/>
            <person name="Klaenhammer T.R."/>
            <person name="Caufield P.W."/>
            <person name="Cui Y."/>
            <person name="Zhang H."/>
            <person name="O'Toole P.W."/>
        </authorList>
    </citation>
    <scope>NUCLEOTIDE SEQUENCE [LARGE SCALE GENOMIC DNA]</scope>
    <source>
        <strain evidence="1 2">DSM 23026</strain>
    </source>
</reference>
<dbReference type="PROSITE" id="PS00383">
    <property type="entry name" value="TYR_PHOSPHATASE_1"/>
    <property type="match status" value="1"/>
</dbReference>
<dbReference type="SUPFAM" id="SSF52799">
    <property type="entry name" value="(Phosphotyrosine protein) phosphatases II"/>
    <property type="match status" value="1"/>
</dbReference>
<dbReference type="AlphaFoldDB" id="A0A0R2NND9"/>
<dbReference type="InterPro" id="IPR016130">
    <property type="entry name" value="Tyr_Pase_AS"/>
</dbReference>
<comment type="caution">
    <text evidence="1">The sequence shown here is derived from an EMBL/GenBank/DDBJ whole genome shotgun (WGS) entry which is preliminary data.</text>
</comment>
<dbReference type="InterPro" id="IPR029021">
    <property type="entry name" value="Prot-tyrosine_phosphatase-like"/>
</dbReference>
<sequence length="263" mass="30633">MEVDQMKRERILNVEGAVNFRELGGYPTIDNKSLKWQKLLRSGELARLSKKALRNLDEYGLKYDIDLRSPAEVEWVKDRIPKDTIYRSYPVYPIRDGEQSDLPKQVAWTYQAKTNYYDPYLLMVLGDHPRVAFRQMFIDMLDNSGENQSLLFHCAAGKDRTGIGALIILSVLGVPYDIIKQDYLLTNVVYNSYDQDQLRHQLNHQHVSDVINEMNSNFQVQSHNLDQANQAVLDEFGTWQNYFIKALEFSEDDLADLKKLYLE</sequence>
<dbReference type="Proteomes" id="UP000051249">
    <property type="component" value="Unassembled WGS sequence"/>
</dbReference>
<dbReference type="InterPro" id="IPR026893">
    <property type="entry name" value="Tyr/Ser_Pase_IphP-type"/>
</dbReference>
<evidence type="ECO:0000313" key="2">
    <source>
        <dbReference type="Proteomes" id="UP000051249"/>
    </source>
</evidence>
<dbReference type="GO" id="GO:0004721">
    <property type="term" value="F:phosphoprotein phosphatase activity"/>
    <property type="evidence" value="ECO:0007669"/>
    <property type="project" value="InterPro"/>
</dbReference>
<accession>A0A0R2NND9</accession>
<organism evidence="1 2">
    <name type="scientific">Pediococcus argentinicus</name>
    <dbReference type="NCBI Taxonomy" id="480391"/>
    <lineage>
        <taxon>Bacteria</taxon>
        <taxon>Bacillati</taxon>
        <taxon>Bacillota</taxon>
        <taxon>Bacilli</taxon>
        <taxon>Lactobacillales</taxon>
        <taxon>Lactobacillaceae</taxon>
        <taxon>Pediococcus</taxon>
    </lineage>
</organism>
<proteinExistence type="predicted"/>
<dbReference type="Pfam" id="PF13350">
    <property type="entry name" value="Y_phosphatase3"/>
    <property type="match status" value="1"/>
</dbReference>
<keyword evidence="2" id="KW-1185">Reference proteome</keyword>
<dbReference type="EMBL" id="JQCQ01000009">
    <property type="protein sequence ID" value="KRO25517.1"/>
    <property type="molecule type" value="Genomic_DNA"/>
</dbReference>
<gene>
    <name evidence="1" type="ORF">IV88_GL001767</name>
</gene>
<evidence type="ECO:0000313" key="1">
    <source>
        <dbReference type="EMBL" id="KRO25517.1"/>
    </source>
</evidence>
<dbReference type="Gene3D" id="3.90.190.10">
    <property type="entry name" value="Protein tyrosine phosphatase superfamily"/>
    <property type="match status" value="1"/>
</dbReference>
<dbReference type="PATRIC" id="fig|480391.4.peg.1813"/>